<sequence>MSTTTKSHPCLHVLRHPLKSQILLFSPVQPARFYLFIFFFVSSSHFYYFSLCPDLFLHCALLPLLSILMASVHCRLLSPANETDESRMSSHFKK</sequence>
<accession>A0A8C5JS20</accession>
<organism evidence="2 3">
    <name type="scientific">Junco hyemalis</name>
    <name type="common">Dark-eyed junco</name>
    <dbReference type="NCBI Taxonomy" id="40217"/>
    <lineage>
        <taxon>Eukaryota</taxon>
        <taxon>Metazoa</taxon>
        <taxon>Chordata</taxon>
        <taxon>Craniata</taxon>
        <taxon>Vertebrata</taxon>
        <taxon>Euteleostomi</taxon>
        <taxon>Archelosauria</taxon>
        <taxon>Archosauria</taxon>
        <taxon>Dinosauria</taxon>
        <taxon>Saurischia</taxon>
        <taxon>Theropoda</taxon>
        <taxon>Coelurosauria</taxon>
        <taxon>Aves</taxon>
        <taxon>Neognathae</taxon>
        <taxon>Neoaves</taxon>
        <taxon>Telluraves</taxon>
        <taxon>Australaves</taxon>
        <taxon>Passeriformes</taxon>
        <taxon>Passerellidae</taxon>
        <taxon>Junco</taxon>
    </lineage>
</organism>
<dbReference type="Proteomes" id="UP000694408">
    <property type="component" value="Unplaced"/>
</dbReference>
<keyword evidence="1" id="KW-0472">Membrane</keyword>
<evidence type="ECO:0000313" key="2">
    <source>
        <dbReference type="Ensembl" id="ENSJHYP00000022774.1"/>
    </source>
</evidence>
<reference evidence="2" key="2">
    <citation type="submission" date="2025-09" db="UniProtKB">
        <authorList>
            <consortium name="Ensembl"/>
        </authorList>
    </citation>
    <scope>IDENTIFICATION</scope>
</reference>
<reference evidence="2" key="1">
    <citation type="submission" date="2025-08" db="UniProtKB">
        <authorList>
            <consortium name="Ensembl"/>
        </authorList>
    </citation>
    <scope>IDENTIFICATION</scope>
</reference>
<keyword evidence="1" id="KW-1133">Transmembrane helix</keyword>
<dbReference type="Ensembl" id="ENSJHYT00000027459.1">
    <property type="protein sequence ID" value="ENSJHYP00000022774.1"/>
    <property type="gene ID" value="ENSJHYG00000017173.1"/>
</dbReference>
<evidence type="ECO:0000256" key="1">
    <source>
        <dbReference type="SAM" id="Phobius"/>
    </source>
</evidence>
<dbReference type="AlphaFoldDB" id="A0A8C5JS20"/>
<keyword evidence="3" id="KW-1185">Reference proteome</keyword>
<evidence type="ECO:0000313" key="3">
    <source>
        <dbReference type="Proteomes" id="UP000694408"/>
    </source>
</evidence>
<name>A0A8C5JS20_JUNHY</name>
<keyword evidence="1" id="KW-0812">Transmembrane</keyword>
<proteinExistence type="predicted"/>
<feature type="transmembrane region" description="Helical" evidence="1">
    <location>
        <begin position="55"/>
        <end position="78"/>
    </location>
</feature>
<protein>
    <submittedName>
        <fullName evidence="2">Uncharacterized protein</fullName>
    </submittedName>
</protein>